<evidence type="ECO:0000256" key="5">
    <source>
        <dbReference type="ARBA" id="ARBA00016795"/>
    </source>
</evidence>
<organism evidence="15 16">
    <name type="scientific">Chinchilla lanigera</name>
    <name type="common">Long-tailed chinchilla</name>
    <name type="synonym">Chinchilla villidera</name>
    <dbReference type="NCBI Taxonomy" id="34839"/>
    <lineage>
        <taxon>Eukaryota</taxon>
        <taxon>Metazoa</taxon>
        <taxon>Chordata</taxon>
        <taxon>Craniata</taxon>
        <taxon>Vertebrata</taxon>
        <taxon>Euteleostomi</taxon>
        <taxon>Mammalia</taxon>
        <taxon>Eutheria</taxon>
        <taxon>Euarchontoglires</taxon>
        <taxon>Glires</taxon>
        <taxon>Rodentia</taxon>
        <taxon>Hystricomorpha</taxon>
        <taxon>Chinchillidae</taxon>
        <taxon>Chinchilla</taxon>
    </lineage>
</organism>
<evidence type="ECO:0000256" key="2">
    <source>
        <dbReference type="ARBA" id="ARBA00004123"/>
    </source>
</evidence>
<evidence type="ECO:0000256" key="8">
    <source>
        <dbReference type="ARBA" id="ARBA00022782"/>
    </source>
</evidence>
<evidence type="ECO:0000256" key="10">
    <source>
        <dbReference type="ARBA" id="ARBA00023067"/>
    </source>
</evidence>
<accession>A0A8C2YQT8</accession>
<dbReference type="AlphaFoldDB" id="A0A8C2YQT8"/>
<evidence type="ECO:0000313" key="15">
    <source>
        <dbReference type="Ensembl" id="ENSCLAP00000016503.1"/>
    </source>
</evidence>
<keyword evidence="16" id="KW-1185">Reference proteome</keyword>
<protein>
    <recommendedName>
        <fullName evidence="5 14">Sperm protamine P1</fullName>
    </recommendedName>
</protein>
<comment type="similarity">
    <text evidence="4 14">Belongs to the protamine P1 family.</text>
</comment>
<evidence type="ECO:0000256" key="1">
    <source>
        <dbReference type="ARBA" id="ARBA00003419"/>
    </source>
</evidence>
<dbReference type="Pfam" id="PF00260">
    <property type="entry name" value="Protamine_P1"/>
    <property type="match status" value="1"/>
</dbReference>
<evidence type="ECO:0000256" key="13">
    <source>
        <dbReference type="ARBA" id="ARBA00023269"/>
    </source>
</evidence>
<evidence type="ECO:0000256" key="4">
    <source>
        <dbReference type="ARBA" id="ARBA00008957"/>
    </source>
</evidence>
<dbReference type="Proteomes" id="UP000694398">
    <property type="component" value="Unassembled WGS sequence"/>
</dbReference>
<evidence type="ECO:0000256" key="3">
    <source>
        <dbReference type="ARBA" id="ARBA00004286"/>
    </source>
</evidence>
<evidence type="ECO:0000256" key="7">
    <source>
        <dbReference type="ARBA" id="ARBA00022473"/>
    </source>
</evidence>
<name>A0A8C2YQT8_CHILA</name>
<sequence length="48" mass="6642">MARYRCCRSPSRSRCRRRRRRCHRRRRRCYRRRRRCCRRRYTRRCRRH</sequence>
<dbReference type="InterPro" id="IPR000221">
    <property type="entry name" value="Protamine_P1"/>
</dbReference>
<comment type="subcellular location">
    <subcellularLocation>
        <location evidence="3">Chromosome</location>
    </subcellularLocation>
    <subcellularLocation>
        <location evidence="2 14">Nucleus</location>
    </subcellularLocation>
</comment>
<reference evidence="15" key="1">
    <citation type="submission" date="2025-08" db="UniProtKB">
        <authorList>
            <consortium name="Ensembl"/>
        </authorList>
    </citation>
    <scope>IDENTIFICATION</scope>
</reference>
<dbReference type="GO" id="GO:0000786">
    <property type="term" value="C:nucleosome"/>
    <property type="evidence" value="ECO:0007669"/>
    <property type="project" value="UniProtKB-KW"/>
</dbReference>
<keyword evidence="9 14" id="KW-0744">Spermatogenesis</keyword>
<keyword evidence="13 14" id="KW-0544">Nucleosome core</keyword>
<evidence type="ECO:0000256" key="9">
    <source>
        <dbReference type="ARBA" id="ARBA00022871"/>
    </source>
</evidence>
<dbReference type="GO" id="GO:0030261">
    <property type="term" value="P:chromosome condensation"/>
    <property type="evidence" value="ECO:0007669"/>
    <property type="project" value="UniProtKB-KW"/>
</dbReference>
<evidence type="ECO:0000256" key="6">
    <source>
        <dbReference type="ARBA" id="ARBA00022454"/>
    </source>
</evidence>
<evidence type="ECO:0000313" key="16">
    <source>
        <dbReference type="Proteomes" id="UP000694398"/>
    </source>
</evidence>
<comment type="function">
    <text evidence="1 14">Protamines substitute for histones in the chromatin of sperm during the haploid phase of spermatogenesis. They compact sperm DNA into a highly condensed, stable and inactive complex.</text>
</comment>
<keyword evidence="11 14" id="KW-0238">DNA-binding</keyword>
<evidence type="ECO:0000256" key="11">
    <source>
        <dbReference type="ARBA" id="ARBA00023125"/>
    </source>
</evidence>
<dbReference type="GO" id="GO:0003677">
    <property type="term" value="F:DNA binding"/>
    <property type="evidence" value="ECO:0007669"/>
    <property type="project" value="UniProtKB-KW"/>
</dbReference>
<dbReference type="GO" id="GO:0035092">
    <property type="term" value="P:sperm DNA condensation"/>
    <property type="evidence" value="ECO:0007669"/>
    <property type="project" value="InterPro"/>
</dbReference>
<evidence type="ECO:0000256" key="12">
    <source>
        <dbReference type="ARBA" id="ARBA00023242"/>
    </source>
</evidence>
<dbReference type="GO" id="GO:0005634">
    <property type="term" value="C:nucleus"/>
    <property type="evidence" value="ECO:0007669"/>
    <property type="project" value="UniProtKB-SubCell"/>
</dbReference>
<dbReference type="PROSITE" id="PS00048">
    <property type="entry name" value="PROTAMINE_P1"/>
    <property type="match status" value="1"/>
</dbReference>
<keyword evidence="12 14" id="KW-0539">Nucleus</keyword>
<reference evidence="15" key="2">
    <citation type="submission" date="2025-09" db="UniProtKB">
        <authorList>
            <consortium name="Ensembl"/>
        </authorList>
    </citation>
    <scope>IDENTIFICATION</scope>
</reference>
<keyword evidence="7" id="KW-0217">Developmental protein</keyword>
<keyword evidence="10 14" id="KW-0226">DNA condensation</keyword>
<evidence type="ECO:0000256" key="14">
    <source>
        <dbReference type="RuleBase" id="RU000650"/>
    </source>
</evidence>
<keyword evidence="8 14" id="KW-0221">Differentiation</keyword>
<keyword evidence="6 14" id="KW-0158">Chromosome</keyword>
<proteinExistence type="inferred from homology"/>
<dbReference type="Ensembl" id="ENSCLAT00000016667.1">
    <property type="protein sequence ID" value="ENSCLAP00000016503.1"/>
    <property type="gene ID" value="ENSCLAG00000011349.1"/>
</dbReference>